<protein>
    <submittedName>
        <fullName evidence="2">DUF4270 domain-containing protein</fullName>
    </submittedName>
</protein>
<evidence type="ECO:0000313" key="3">
    <source>
        <dbReference type="Proteomes" id="UP001500507"/>
    </source>
</evidence>
<dbReference type="Pfam" id="PF14092">
    <property type="entry name" value="DUF4270"/>
    <property type="match status" value="1"/>
</dbReference>
<accession>A0ABP3XVY7</accession>
<feature type="signal peptide" evidence="1">
    <location>
        <begin position="1"/>
        <end position="22"/>
    </location>
</feature>
<sequence>MKRIIYAARMMAVVLCTFLIGSCEEEQTTLGTNLFDPLTLTQDSFDVTSYNVKLDAVETDDLPINLIGFYKDPVKYGEDGSQEIETTYSVMSQVTLQNVNPTFGTDPVLDSVVLTLPYFSTLTSETGVDEENRTYDLDSVFGGSPINLSVYKSEYYLADLDVESNFEDELNFFSDINDISDFNGNAKGELLRELQGFTPSADQIRLDTLEDELDEDGNPIIGDDGEPEQEIVSTYSSPRLRLVFKERPDNDDLQTADLAILQMFENIIIDKEGEVELSSNNNFRNFFRGIYFEAEATGENGTLVAFNFANPDAGIELFYRSTTTTVDDETGDSIETEVQNTFKLNFRDQGNVANSVNVMNNSEEITLSASDQDEVNGAEYLYLKGGQGNMAVVELDASIVDEISTNNWLINEANLEFYVRGSSSNAPQRIFIYDLVNETVLTDFFLEQENTAFPELSRTQHLGPLNDDNADDSFYRIKITEYIKALVEALEDDEDVDNLILGITVAQNVNLSTRSQVKVEEDVEELVPTIPTTSVISHQGVVLYGNNFPDEEKRLKLRIFYTDPN</sequence>
<organism evidence="2 3">
    <name type="scientific">Gangjinia marincola</name>
    <dbReference type="NCBI Taxonomy" id="578463"/>
    <lineage>
        <taxon>Bacteria</taxon>
        <taxon>Pseudomonadati</taxon>
        <taxon>Bacteroidota</taxon>
        <taxon>Flavobacteriia</taxon>
        <taxon>Flavobacteriales</taxon>
        <taxon>Flavobacteriaceae</taxon>
        <taxon>Gangjinia</taxon>
    </lineage>
</organism>
<comment type="caution">
    <text evidence="2">The sequence shown here is derived from an EMBL/GenBank/DDBJ whole genome shotgun (WGS) entry which is preliminary data.</text>
</comment>
<dbReference type="PROSITE" id="PS51257">
    <property type="entry name" value="PROKAR_LIPOPROTEIN"/>
    <property type="match status" value="1"/>
</dbReference>
<name>A0ABP3XVY7_9FLAO</name>
<keyword evidence="3" id="KW-1185">Reference proteome</keyword>
<keyword evidence="1" id="KW-0732">Signal</keyword>
<dbReference type="EMBL" id="BAAAFG010000015">
    <property type="protein sequence ID" value="GAA0872549.1"/>
    <property type="molecule type" value="Genomic_DNA"/>
</dbReference>
<feature type="chain" id="PRO_5047435930" evidence="1">
    <location>
        <begin position="23"/>
        <end position="565"/>
    </location>
</feature>
<evidence type="ECO:0000313" key="2">
    <source>
        <dbReference type="EMBL" id="GAA0872549.1"/>
    </source>
</evidence>
<dbReference type="Proteomes" id="UP001500507">
    <property type="component" value="Unassembled WGS sequence"/>
</dbReference>
<evidence type="ECO:0000256" key="1">
    <source>
        <dbReference type="SAM" id="SignalP"/>
    </source>
</evidence>
<dbReference type="InterPro" id="IPR025366">
    <property type="entry name" value="DUF4270"/>
</dbReference>
<reference evidence="3" key="1">
    <citation type="journal article" date="2019" name="Int. J. Syst. Evol. Microbiol.">
        <title>The Global Catalogue of Microorganisms (GCM) 10K type strain sequencing project: providing services to taxonomists for standard genome sequencing and annotation.</title>
        <authorList>
            <consortium name="The Broad Institute Genomics Platform"/>
            <consortium name="The Broad Institute Genome Sequencing Center for Infectious Disease"/>
            <person name="Wu L."/>
            <person name="Ma J."/>
        </authorList>
    </citation>
    <scope>NUCLEOTIDE SEQUENCE [LARGE SCALE GENOMIC DNA]</scope>
    <source>
        <strain evidence="3">JCM 16082</strain>
    </source>
</reference>
<gene>
    <name evidence="2" type="ORF">GCM10009117_16960</name>
</gene>
<dbReference type="RefSeq" id="WP_343766071.1">
    <property type="nucleotide sequence ID" value="NZ_BAAAFG010000015.1"/>
</dbReference>
<proteinExistence type="predicted"/>